<gene>
    <name evidence="7" type="ORF">DL240_12135</name>
</gene>
<evidence type="ECO:0000256" key="5">
    <source>
        <dbReference type="ARBA" id="ARBA00023136"/>
    </source>
</evidence>
<dbReference type="GO" id="GO:0005886">
    <property type="term" value="C:plasma membrane"/>
    <property type="evidence" value="ECO:0007669"/>
    <property type="project" value="UniProtKB-SubCell"/>
</dbReference>
<feature type="transmembrane region" description="Helical" evidence="6">
    <location>
        <begin position="88"/>
        <end position="109"/>
    </location>
</feature>
<dbReference type="Pfam" id="PF03626">
    <property type="entry name" value="COX4_pro"/>
    <property type="match status" value="1"/>
</dbReference>
<evidence type="ECO:0000256" key="1">
    <source>
        <dbReference type="ARBA" id="ARBA00004651"/>
    </source>
</evidence>
<accession>A0A328C4E0</accession>
<dbReference type="Proteomes" id="UP000249169">
    <property type="component" value="Unassembled WGS sequence"/>
</dbReference>
<comment type="caution">
    <text evidence="7">The sequence shown here is derived from an EMBL/GenBank/DDBJ whole genome shotgun (WGS) entry which is preliminary data.</text>
</comment>
<keyword evidence="4 6" id="KW-1133">Transmembrane helix</keyword>
<dbReference type="OrthoDB" id="5512979at2"/>
<evidence type="ECO:0000256" key="3">
    <source>
        <dbReference type="ARBA" id="ARBA00022692"/>
    </source>
</evidence>
<dbReference type="InterPro" id="IPR005171">
    <property type="entry name" value="Cyt_c_oxidase_su4_prok"/>
</dbReference>
<dbReference type="RefSeq" id="WP_111730164.1">
    <property type="nucleotide sequence ID" value="NZ_QHKO01000005.1"/>
</dbReference>
<protein>
    <recommendedName>
        <fullName evidence="9">Cytochrome C oxidase subunit IV</fullName>
    </recommendedName>
</protein>
<evidence type="ECO:0000256" key="2">
    <source>
        <dbReference type="ARBA" id="ARBA00022475"/>
    </source>
</evidence>
<keyword evidence="8" id="KW-1185">Reference proteome</keyword>
<name>A0A328C4E0_9DELT</name>
<keyword evidence="3 6" id="KW-0812">Transmembrane</keyword>
<evidence type="ECO:0000313" key="8">
    <source>
        <dbReference type="Proteomes" id="UP000249169"/>
    </source>
</evidence>
<dbReference type="EMBL" id="QHKO01000005">
    <property type="protein sequence ID" value="RAL21599.1"/>
    <property type="molecule type" value="Genomic_DNA"/>
</dbReference>
<evidence type="ECO:0000256" key="4">
    <source>
        <dbReference type="ARBA" id="ARBA00022989"/>
    </source>
</evidence>
<feature type="transmembrane region" description="Helical" evidence="6">
    <location>
        <begin position="20"/>
        <end position="42"/>
    </location>
</feature>
<keyword evidence="2" id="KW-1003">Cell membrane</keyword>
<feature type="transmembrane region" description="Helical" evidence="6">
    <location>
        <begin position="54"/>
        <end position="76"/>
    </location>
</feature>
<comment type="subcellular location">
    <subcellularLocation>
        <location evidence="1">Cell membrane</location>
        <topology evidence="1">Multi-pass membrane protein</topology>
    </subcellularLocation>
</comment>
<proteinExistence type="predicted"/>
<evidence type="ECO:0008006" key="9">
    <source>
        <dbReference type="Google" id="ProtNLM"/>
    </source>
</evidence>
<evidence type="ECO:0000313" key="7">
    <source>
        <dbReference type="EMBL" id="RAL21599.1"/>
    </source>
</evidence>
<reference evidence="7 8" key="1">
    <citation type="submission" date="2018-05" db="EMBL/GenBank/DDBJ databases">
        <title>Lujinxingia marina gen. nov. sp. nov., a new facultative anaerobic member of the class Deltaproteobacteria, and proposal of Lujinxingaceae fam. nov.</title>
        <authorList>
            <person name="Li C.-M."/>
        </authorList>
    </citation>
    <scope>NUCLEOTIDE SEQUENCE [LARGE SCALE GENOMIC DNA]</scope>
    <source>
        <strain evidence="7 8">B210</strain>
    </source>
</reference>
<organism evidence="7 8">
    <name type="scientific">Lujinxingia litoralis</name>
    <dbReference type="NCBI Taxonomy" id="2211119"/>
    <lineage>
        <taxon>Bacteria</taxon>
        <taxon>Deltaproteobacteria</taxon>
        <taxon>Bradymonadales</taxon>
        <taxon>Lujinxingiaceae</taxon>
        <taxon>Lujinxingia</taxon>
    </lineage>
</organism>
<evidence type="ECO:0000256" key="6">
    <source>
        <dbReference type="SAM" id="Phobius"/>
    </source>
</evidence>
<keyword evidence="5 6" id="KW-0472">Membrane</keyword>
<sequence>MASHDATKDPNEGWGWGVDFLYSQYMWVWLALLILTLVEVIIPEPQIIGLSFQFPRTFVVISLISLALVKTWMVAWYYMHLIAERPSIILLACAPFMFSIFLTIGIFPWNGG</sequence>
<dbReference type="AlphaFoldDB" id="A0A328C4E0"/>